<evidence type="ECO:0000313" key="7">
    <source>
        <dbReference type="EMBL" id="GJE94424.1"/>
    </source>
</evidence>
<dbReference type="InterPro" id="IPR041178">
    <property type="entry name" value="RPA43_OB"/>
</dbReference>
<dbReference type="GO" id="GO:0006352">
    <property type="term" value="P:DNA-templated transcription initiation"/>
    <property type="evidence" value="ECO:0007669"/>
    <property type="project" value="InterPro"/>
</dbReference>
<dbReference type="OrthoDB" id="10250504at2759"/>
<comment type="subcellular location">
    <subcellularLocation>
        <location evidence="1">Nucleus</location>
    </subcellularLocation>
</comment>
<feature type="region of interest" description="Disordered" evidence="5">
    <location>
        <begin position="254"/>
        <end position="359"/>
    </location>
</feature>
<feature type="compositionally biased region" description="Basic and acidic residues" evidence="5">
    <location>
        <begin position="23"/>
        <end position="48"/>
    </location>
</feature>
<feature type="compositionally biased region" description="Acidic residues" evidence="5">
    <location>
        <begin position="289"/>
        <end position="301"/>
    </location>
</feature>
<dbReference type="EMBL" id="BPQB01000040">
    <property type="protein sequence ID" value="GJE94424.1"/>
    <property type="molecule type" value="Genomic_DNA"/>
</dbReference>
<dbReference type="GO" id="GO:0006362">
    <property type="term" value="P:transcription elongation by RNA polymerase I"/>
    <property type="evidence" value="ECO:0007669"/>
    <property type="project" value="TreeGrafter"/>
</dbReference>
<evidence type="ECO:0000259" key="6">
    <source>
        <dbReference type="Pfam" id="PF17875"/>
    </source>
</evidence>
<accession>A0A9P3GHJ6</accession>
<dbReference type="Gene3D" id="2.40.50.1060">
    <property type="match status" value="1"/>
</dbReference>
<proteinExistence type="predicted"/>
<dbReference type="PANTHER" id="PTHR12709">
    <property type="entry name" value="DNA-DIRECTED RNA POLYMERASE II, III"/>
    <property type="match status" value="1"/>
</dbReference>
<dbReference type="Gene3D" id="3.30.1490.120">
    <property type="entry name" value="RNA polymerase Rpb7-like, N-terminal domain"/>
    <property type="match status" value="1"/>
</dbReference>
<feature type="compositionally biased region" description="Basic and acidic residues" evidence="5">
    <location>
        <begin position="308"/>
        <end position="327"/>
    </location>
</feature>
<evidence type="ECO:0000256" key="3">
    <source>
        <dbReference type="ARBA" id="ARBA00023163"/>
    </source>
</evidence>
<evidence type="ECO:0000256" key="4">
    <source>
        <dbReference type="ARBA" id="ARBA00023242"/>
    </source>
</evidence>
<gene>
    <name evidence="7" type="ORF">PsYK624_105930</name>
</gene>
<sequence length="359" mass="39501">MSNVAEHKAKKRKHAAPAVAEEPSSKRSKTEKAKDKSKSKDKSRDRAKGKGRAAPASQFRVVEASLLLSIAPVFANNLRAGAEEMLDSMLMRYVPALQGVVLAHHDLRFLDSKATIKADCPFANCTVNFQATVWSPYVGQKLVGKVNLCSPDHVSLLVHRTFNVSIPRHHIPTDNWEFEYGPAENDPEFGAEDAAEGAEDAEKPEETTESSGRWVHKLTGDKLGGKDGRLEFTVIGLTIANQMLSLIGSIQADPFSPEHAPDHSVQTTAPKKPKQRTAPEPKPPVEVLEILDEDADSDEDTFQALGRLGDEAIAREAARKAEEQAKSEKKRKRKEAKESVQDAEDEGQTEKKKKKKKTS</sequence>
<evidence type="ECO:0000256" key="2">
    <source>
        <dbReference type="ARBA" id="ARBA00022478"/>
    </source>
</evidence>
<dbReference type="Pfam" id="PF17875">
    <property type="entry name" value="RPA43_OB"/>
    <property type="match status" value="1"/>
</dbReference>
<keyword evidence="3" id="KW-0804">Transcription</keyword>
<dbReference type="GO" id="GO:0005736">
    <property type="term" value="C:RNA polymerase I complex"/>
    <property type="evidence" value="ECO:0007669"/>
    <property type="project" value="TreeGrafter"/>
</dbReference>
<dbReference type="PANTHER" id="PTHR12709:SF5">
    <property type="entry name" value="DNA-DIRECTED RNA POLYMERASE I SUBUNIT RPA43"/>
    <property type="match status" value="1"/>
</dbReference>
<name>A0A9P3GHJ6_9APHY</name>
<feature type="region of interest" description="Disordered" evidence="5">
    <location>
        <begin position="1"/>
        <end position="54"/>
    </location>
</feature>
<keyword evidence="4" id="KW-0539">Nucleus</keyword>
<evidence type="ECO:0000256" key="5">
    <source>
        <dbReference type="SAM" id="MobiDB-lite"/>
    </source>
</evidence>
<keyword evidence="2 7" id="KW-0240">DNA-directed RNA polymerase</keyword>
<dbReference type="InterPro" id="IPR041901">
    <property type="entry name" value="RNAP_I_Rpa43_N"/>
</dbReference>
<keyword evidence="8" id="KW-1185">Reference proteome</keyword>
<dbReference type="Proteomes" id="UP000703269">
    <property type="component" value="Unassembled WGS sequence"/>
</dbReference>
<dbReference type="InterPro" id="IPR045113">
    <property type="entry name" value="Rpb7-like"/>
</dbReference>
<dbReference type="CDD" id="cd04328">
    <property type="entry name" value="RNAP_I_Rpa43_N"/>
    <property type="match status" value="1"/>
</dbReference>
<comment type="caution">
    <text evidence="7">The sequence shown here is derived from an EMBL/GenBank/DDBJ whole genome shotgun (WGS) entry which is preliminary data.</text>
</comment>
<feature type="compositionally biased region" description="Acidic residues" evidence="5">
    <location>
        <begin position="185"/>
        <end position="199"/>
    </location>
</feature>
<reference evidence="7 8" key="1">
    <citation type="submission" date="2021-08" db="EMBL/GenBank/DDBJ databases">
        <title>Draft Genome Sequence of Phanerochaete sordida strain YK-624.</title>
        <authorList>
            <person name="Mori T."/>
            <person name="Dohra H."/>
            <person name="Suzuki T."/>
            <person name="Kawagishi H."/>
            <person name="Hirai H."/>
        </authorList>
    </citation>
    <scope>NUCLEOTIDE SEQUENCE [LARGE SCALE GENOMIC DNA]</scope>
    <source>
        <strain evidence="7 8">YK-624</strain>
    </source>
</reference>
<dbReference type="InterPro" id="IPR036898">
    <property type="entry name" value="RNA_pol_Rpb7-like_N_sf"/>
</dbReference>
<dbReference type="AlphaFoldDB" id="A0A9P3GHJ6"/>
<organism evidence="7 8">
    <name type="scientific">Phanerochaete sordida</name>
    <dbReference type="NCBI Taxonomy" id="48140"/>
    <lineage>
        <taxon>Eukaryota</taxon>
        <taxon>Fungi</taxon>
        <taxon>Dikarya</taxon>
        <taxon>Basidiomycota</taxon>
        <taxon>Agaricomycotina</taxon>
        <taxon>Agaricomycetes</taxon>
        <taxon>Polyporales</taxon>
        <taxon>Phanerochaetaceae</taxon>
        <taxon>Phanerochaete</taxon>
    </lineage>
</organism>
<evidence type="ECO:0000313" key="8">
    <source>
        <dbReference type="Proteomes" id="UP000703269"/>
    </source>
</evidence>
<feature type="domain" description="RPA43 OB" evidence="6">
    <location>
        <begin position="136"/>
        <end position="250"/>
    </location>
</feature>
<feature type="region of interest" description="Disordered" evidence="5">
    <location>
        <begin position="183"/>
        <end position="216"/>
    </location>
</feature>
<evidence type="ECO:0000256" key="1">
    <source>
        <dbReference type="ARBA" id="ARBA00004123"/>
    </source>
</evidence>
<protein>
    <submittedName>
        <fullName evidence="7">DNA-directed RNA polymerase I subunit rpa43</fullName>
    </submittedName>
</protein>